<protein>
    <submittedName>
        <fullName evidence="1">Uncharacterized protein</fullName>
    </submittedName>
</protein>
<gene>
    <name evidence="1" type="ORF">PUW23_24975</name>
    <name evidence="2" type="ORF">PUW25_15395</name>
</gene>
<reference evidence="1 4" key="1">
    <citation type="submission" date="2023-02" db="EMBL/GenBank/DDBJ databases">
        <title>Pathogen: clinical or host-associated sample.</title>
        <authorList>
            <person name="Hergert J."/>
            <person name="Casey R."/>
            <person name="Wagner J."/>
            <person name="Young E.L."/>
            <person name="Oakeson K.F."/>
        </authorList>
    </citation>
    <scope>NUCLEOTIDE SEQUENCE</scope>
    <source>
        <strain evidence="2 4">2022CK-00829</strain>
        <strain evidence="1">2022CK-00830</strain>
    </source>
</reference>
<name>A0AAX3MYG1_9BACL</name>
<keyword evidence="4" id="KW-1185">Reference proteome</keyword>
<dbReference type="Proteomes" id="UP001221519">
    <property type="component" value="Chromosome"/>
</dbReference>
<evidence type="ECO:0000313" key="2">
    <source>
        <dbReference type="EMBL" id="WDI00667.1"/>
    </source>
</evidence>
<sequence>MKKIPECIKSQNKGFEASLTIPHEEAFLNAFISIAKKGIAEWERTKTVEEKEG</sequence>
<organism evidence="1 3">
    <name type="scientific">Paenibacillus urinalis</name>
    <dbReference type="NCBI Taxonomy" id="521520"/>
    <lineage>
        <taxon>Bacteria</taxon>
        <taxon>Bacillati</taxon>
        <taxon>Bacillota</taxon>
        <taxon>Bacilli</taxon>
        <taxon>Bacillales</taxon>
        <taxon>Paenibacillaceae</taxon>
        <taxon>Paenibacillus</taxon>
    </lineage>
</organism>
<evidence type="ECO:0000313" key="1">
    <source>
        <dbReference type="EMBL" id="WDH82656.1"/>
    </source>
</evidence>
<evidence type="ECO:0000313" key="4">
    <source>
        <dbReference type="Proteomes" id="UP001221519"/>
    </source>
</evidence>
<evidence type="ECO:0000313" key="3">
    <source>
        <dbReference type="Proteomes" id="UP001220962"/>
    </source>
</evidence>
<dbReference type="RefSeq" id="WP_193746061.1">
    <property type="nucleotide sequence ID" value="NZ_CP118101.1"/>
</dbReference>
<accession>A0AAX3MYG1</accession>
<proteinExistence type="predicted"/>
<dbReference type="Proteomes" id="UP001220962">
    <property type="component" value="Chromosome"/>
</dbReference>
<dbReference type="AlphaFoldDB" id="A0AAX3MYG1"/>
<dbReference type="EMBL" id="CP118101">
    <property type="protein sequence ID" value="WDH82656.1"/>
    <property type="molecule type" value="Genomic_DNA"/>
</dbReference>
<dbReference type="EMBL" id="CP118108">
    <property type="protein sequence ID" value="WDI00667.1"/>
    <property type="molecule type" value="Genomic_DNA"/>
</dbReference>